<accession>A0ABU7R4Q8</accession>
<dbReference type="InterPro" id="IPR010982">
    <property type="entry name" value="Lambda_DNA-bd_dom_sf"/>
</dbReference>
<keyword evidence="3 5" id="KW-1133">Transmembrane helix</keyword>
<keyword evidence="2 5" id="KW-0812">Transmembrane</keyword>
<reference evidence="7 8" key="1">
    <citation type="submission" date="2024-01" db="EMBL/GenBank/DDBJ databases">
        <title>Whole genome of Chryseobacterium arthrosphaerae NNCa 2741.</title>
        <authorList>
            <person name="Boriskina E.V."/>
            <person name="Gordinskaya N.A."/>
            <person name="Kropotov V.S."/>
            <person name="Alekseeva A.E."/>
            <person name="Makhova M.A."/>
            <person name="Kryazhev D.V."/>
            <person name="Shkurkina I.S."/>
        </authorList>
    </citation>
    <scope>NUCLEOTIDE SEQUENCE [LARGE SCALE GENOMIC DNA]</scope>
    <source>
        <strain evidence="7 8">NNCa 2741</strain>
    </source>
</reference>
<feature type="transmembrane region" description="Helical" evidence="5">
    <location>
        <begin position="107"/>
        <end position="128"/>
    </location>
</feature>
<comment type="caution">
    <text evidence="7">The sequence shown here is derived from an EMBL/GenBank/DDBJ whole genome shotgun (WGS) entry which is preliminary data.</text>
</comment>
<keyword evidence="4 5" id="KW-0472">Membrane</keyword>
<dbReference type="Pfam" id="PF01381">
    <property type="entry name" value="HTH_3"/>
    <property type="match status" value="1"/>
</dbReference>
<dbReference type="RefSeq" id="WP_241310855.1">
    <property type="nucleotide sequence ID" value="NZ_JAKYXJ010000012.1"/>
</dbReference>
<feature type="transmembrane region" description="Helical" evidence="5">
    <location>
        <begin position="140"/>
        <end position="159"/>
    </location>
</feature>
<evidence type="ECO:0000256" key="5">
    <source>
        <dbReference type="SAM" id="Phobius"/>
    </source>
</evidence>
<name>A0ABU7R4Q8_9FLAO</name>
<evidence type="ECO:0000313" key="8">
    <source>
        <dbReference type="Proteomes" id="UP001350005"/>
    </source>
</evidence>
<proteinExistence type="predicted"/>
<dbReference type="SMART" id="SM00530">
    <property type="entry name" value="HTH_XRE"/>
    <property type="match status" value="1"/>
</dbReference>
<feature type="transmembrane region" description="Helical" evidence="5">
    <location>
        <begin position="73"/>
        <end position="95"/>
    </location>
</feature>
<dbReference type="PROSITE" id="PS50943">
    <property type="entry name" value="HTH_CROC1"/>
    <property type="match status" value="1"/>
</dbReference>
<keyword evidence="8" id="KW-1185">Reference proteome</keyword>
<organism evidence="7 8">
    <name type="scientific">Chryseobacterium arthrosphaerae</name>
    <dbReference type="NCBI Taxonomy" id="651561"/>
    <lineage>
        <taxon>Bacteria</taxon>
        <taxon>Pseudomonadati</taxon>
        <taxon>Bacteroidota</taxon>
        <taxon>Flavobacteriia</taxon>
        <taxon>Flavobacteriales</taxon>
        <taxon>Weeksellaceae</taxon>
        <taxon>Chryseobacterium group</taxon>
        <taxon>Chryseobacterium</taxon>
    </lineage>
</organism>
<evidence type="ECO:0000256" key="4">
    <source>
        <dbReference type="ARBA" id="ARBA00023136"/>
    </source>
</evidence>
<dbReference type="EMBL" id="JAZGJU010000059">
    <property type="protein sequence ID" value="MEE6129792.1"/>
    <property type="molecule type" value="Genomic_DNA"/>
</dbReference>
<evidence type="ECO:0000313" key="7">
    <source>
        <dbReference type="EMBL" id="MEE6129792.1"/>
    </source>
</evidence>
<dbReference type="InterPro" id="IPR001387">
    <property type="entry name" value="Cro/C1-type_HTH"/>
</dbReference>
<evidence type="ECO:0000259" key="6">
    <source>
        <dbReference type="PROSITE" id="PS50943"/>
    </source>
</evidence>
<dbReference type="Gene3D" id="1.10.260.40">
    <property type="entry name" value="lambda repressor-like DNA-binding domains"/>
    <property type="match status" value="1"/>
</dbReference>
<dbReference type="InterPro" id="IPR019109">
    <property type="entry name" value="MamF_MmsF"/>
</dbReference>
<gene>
    <name evidence="7" type="ORF">V2E39_20510</name>
</gene>
<comment type="subcellular location">
    <subcellularLocation>
        <location evidence="1">Membrane</location>
        <topology evidence="1">Multi-pass membrane protein</topology>
    </subcellularLocation>
</comment>
<evidence type="ECO:0000256" key="3">
    <source>
        <dbReference type="ARBA" id="ARBA00022989"/>
    </source>
</evidence>
<dbReference type="SUPFAM" id="SSF47413">
    <property type="entry name" value="lambda repressor-like DNA-binding domains"/>
    <property type="match status" value="1"/>
</dbReference>
<dbReference type="Proteomes" id="UP001350005">
    <property type="component" value="Unassembled WGS sequence"/>
</dbReference>
<evidence type="ECO:0000256" key="1">
    <source>
        <dbReference type="ARBA" id="ARBA00004141"/>
    </source>
</evidence>
<dbReference type="Pfam" id="PF09685">
    <property type="entry name" value="MamF_MmsF"/>
    <property type="match status" value="1"/>
</dbReference>
<evidence type="ECO:0000256" key="2">
    <source>
        <dbReference type="ARBA" id="ARBA00022692"/>
    </source>
</evidence>
<sequence>MENQVKILREKRNMTQNELAEKSKLSLRTVQRIETGSTLKGFTLNALAQALDSLPEDLLRTTENIADAGRAKIINLSALFGLIFPFGGVIAPAFFTYRTKDPRNKELGKGILCVQIILAVIFSCIMIASPFIQKMFLLKFPLFIIPLLLFLALKLYIVIKNGISLNQKQELSIKLKNNFL</sequence>
<protein>
    <submittedName>
        <fullName evidence="7">Helix-turn-helix domain-containing protein</fullName>
    </submittedName>
</protein>
<feature type="domain" description="HTH cro/C1-type" evidence="6">
    <location>
        <begin position="5"/>
        <end position="58"/>
    </location>
</feature>
<dbReference type="CDD" id="cd00093">
    <property type="entry name" value="HTH_XRE"/>
    <property type="match status" value="1"/>
</dbReference>